<organism evidence="2">
    <name type="scientific">Aspergillus flavus</name>
    <dbReference type="NCBI Taxonomy" id="5059"/>
    <lineage>
        <taxon>Eukaryota</taxon>
        <taxon>Fungi</taxon>
        <taxon>Dikarya</taxon>
        <taxon>Ascomycota</taxon>
        <taxon>Pezizomycotina</taxon>
        <taxon>Eurotiomycetes</taxon>
        <taxon>Eurotiomycetidae</taxon>
        <taxon>Eurotiales</taxon>
        <taxon>Aspergillaceae</taxon>
        <taxon>Aspergillus</taxon>
        <taxon>Aspergillus subgen. Circumdati</taxon>
    </lineage>
</organism>
<evidence type="ECO:0000313" key="2">
    <source>
        <dbReference type="EMBL" id="KAB8242217.1"/>
    </source>
</evidence>
<accession>A0A5N6GK42</accession>
<sequence length="102" mass="10884">MIQTRIQTLKNGLGCQKGASRQVNWPTSPPSTGTSEPKRSVRSVCSERLIRVRGFPSALARAVTSVVLPTPGLPSSRIGLESCKPRAILTELAIVVGASRMN</sequence>
<dbReference type="AlphaFoldDB" id="A0A5N6GK42"/>
<name>A0A5N6GK42_ASPFL</name>
<dbReference type="Proteomes" id="UP000325434">
    <property type="component" value="Unassembled WGS sequence"/>
</dbReference>
<feature type="region of interest" description="Disordered" evidence="1">
    <location>
        <begin position="17"/>
        <end position="40"/>
    </location>
</feature>
<dbReference type="EMBL" id="ML734669">
    <property type="protein sequence ID" value="KAB8242217.1"/>
    <property type="molecule type" value="Genomic_DNA"/>
</dbReference>
<proteinExistence type="predicted"/>
<reference evidence="2" key="1">
    <citation type="submission" date="2019-04" db="EMBL/GenBank/DDBJ databases">
        <title>Friends and foes A comparative genomics study of 23 Aspergillus species from section Flavi.</title>
        <authorList>
            <consortium name="DOE Joint Genome Institute"/>
            <person name="Kjaerbolling I."/>
            <person name="Vesth T."/>
            <person name="Frisvad J.C."/>
            <person name="Nybo J.L."/>
            <person name="Theobald S."/>
            <person name="Kildgaard S."/>
            <person name="Isbrandt T."/>
            <person name="Kuo A."/>
            <person name="Sato A."/>
            <person name="Lyhne E.K."/>
            <person name="Kogle M.E."/>
            <person name="Wiebenga A."/>
            <person name="Kun R.S."/>
            <person name="Lubbers R.J."/>
            <person name="Makela M.R."/>
            <person name="Barry K."/>
            <person name="Chovatia M."/>
            <person name="Clum A."/>
            <person name="Daum C."/>
            <person name="Haridas S."/>
            <person name="He G."/>
            <person name="LaButti K."/>
            <person name="Lipzen A."/>
            <person name="Mondo S."/>
            <person name="Riley R."/>
            <person name="Salamov A."/>
            <person name="Simmons B.A."/>
            <person name="Magnuson J.K."/>
            <person name="Henrissat B."/>
            <person name="Mortensen U.H."/>
            <person name="Larsen T.O."/>
            <person name="Devries R.P."/>
            <person name="Grigoriev I.V."/>
            <person name="Machida M."/>
            <person name="Baker S.E."/>
            <person name="Andersen M.R."/>
        </authorList>
    </citation>
    <scope>NUCLEOTIDE SEQUENCE [LARGE SCALE GENOMIC DNA]</scope>
    <source>
        <strain evidence="2">CBS 121.62</strain>
    </source>
</reference>
<evidence type="ECO:0000256" key="1">
    <source>
        <dbReference type="SAM" id="MobiDB-lite"/>
    </source>
</evidence>
<protein>
    <submittedName>
        <fullName evidence="2">Uncharacterized protein</fullName>
    </submittedName>
</protein>
<gene>
    <name evidence="2" type="ORF">BDV35DRAFT_384258</name>
</gene>